<evidence type="ECO:0000259" key="2">
    <source>
        <dbReference type="Pfam" id="PF01408"/>
    </source>
</evidence>
<dbReference type="InterPro" id="IPR055170">
    <property type="entry name" value="GFO_IDH_MocA-like_dom"/>
</dbReference>
<sequence>MNNKRRDFIKKVAGTAGMGMFAAVPFQNDVNRIIKAASAPLKTYSSPRLKFAVIGMNHGHIYGMTEAIKRGGGELKSYFAIEPELNQQFGKRYPDATQARSEEEILNDPEIKIVLSAGIPIDRAPLGIRVMKAGKDYMSDKPGIITLEQLAEVKKVQKETNQIYAIVYSERFENRATIKASELVAQGAIGKVVQTIGMGPHLIRRETRPEWFFDMVNVGGIITDIASHQFDQFLHFTGSTSAEVLASQIGNFNNKQYDNFEDFGDAMVRGDKGSGYVRVDWFTPTGLGSWGDGRLTILGTDGFIEIRKNIDPASGHKGGNHLYLTDNKETVYMDCNAVELPFGPQMVDDVLNRTRTAMTQEHCFLTMELALIAQKNAVKIA</sequence>
<proteinExistence type="predicted"/>
<dbReference type="InterPro" id="IPR050463">
    <property type="entry name" value="Gfo/Idh/MocA_oxidrdct_glycsds"/>
</dbReference>
<reference evidence="4 5" key="1">
    <citation type="submission" date="2015-07" db="EMBL/GenBank/DDBJ databases">
        <title>The draft genome sequence of Leadbetterella sp. JN14-9.</title>
        <authorList>
            <person name="Liu Y."/>
            <person name="Du J."/>
            <person name="Shao Z."/>
        </authorList>
    </citation>
    <scope>NUCLEOTIDE SEQUENCE [LARGE SCALE GENOMIC DNA]</scope>
    <source>
        <strain evidence="4 5">JN14-9</strain>
    </source>
</reference>
<evidence type="ECO:0000313" key="4">
    <source>
        <dbReference type="EMBL" id="KPM47543.1"/>
    </source>
</evidence>
<dbReference type="SUPFAM" id="SSF51735">
    <property type="entry name" value="NAD(P)-binding Rossmann-fold domains"/>
    <property type="match status" value="1"/>
</dbReference>
<dbReference type="InterPro" id="IPR006311">
    <property type="entry name" value="TAT_signal"/>
</dbReference>
<dbReference type="Pfam" id="PF22725">
    <property type="entry name" value="GFO_IDH_MocA_C3"/>
    <property type="match status" value="1"/>
</dbReference>
<dbReference type="PROSITE" id="PS51318">
    <property type="entry name" value="TAT"/>
    <property type="match status" value="1"/>
</dbReference>
<keyword evidence="1" id="KW-0560">Oxidoreductase</keyword>
<dbReference type="EMBL" id="LGTQ01000010">
    <property type="protein sequence ID" value="KPM47543.1"/>
    <property type="molecule type" value="Genomic_DNA"/>
</dbReference>
<dbReference type="RefSeq" id="WP_055149165.1">
    <property type="nucleotide sequence ID" value="NZ_JXSZ01000010.1"/>
</dbReference>
<feature type="domain" description="Gfo/Idh/MocA-like oxidoreductase N-terminal" evidence="2">
    <location>
        <begin position="50"/>
        <end position="165"/>
    </location>
</feature>
<evidence type="ECO:0000256" key="1">
    <source>
        <dbReference type="ARBA" id="ARBA00023002"/>
    </source>
</evidence>
<protein>
    <submittedName>
        <fullName evidence="4">Oxidoreductase</fullName>
    </submittedName>
</protein>
<dbReference type="Gene3D" id="3.40.50.720">
    <property type="entry name" value="NAD(P)-binding Rossmann-like Domain"/>
    <property type="match status" value="1"/>
</dbReference>
<comment type="caution">
    <text evidence="4">The sequence shown here is derived from an EMBL/GenBank/DDBJ whole genome shotgun (WGS) entry which is preliminary data.</text>
</comment>
<dbReference type="Pfam" id="PF01408">
    <property type="entry name" value="GFO_IDH_MocA"/>
    <property type="match status" value="1"/>
</dbReference>
<organism evidence="4 5">
    <name type="scientific">Jiulongibacter sediminis</name>
    <dbReference type="NCBI Taxonomy" id="1605367"/>
    <lineage>
        <taxon>Bacteria</taxon>
        <taxon>Pseudomonadati</taxon>
        <taxon>Bacteroidota</taxon>
        <taxon>Cytophagia</taxon>
        <taxon>Cytophagales</taxon>
        <taxon>Leadbetterellaceae</taxon>
        <taxon>Jiulongibacter</taxon>
    </lineage>
</organism>
<name>A0A0P7BAT9_9BACT</name>
<dbReference type="OrthoDB" id="9768836at2"/>
<dbReference type="Gene3D" id="3.30.360.10">
    <property type="entry name" value="Dihydrodipicolinate Reductase, domain 2"/>
    <property type="match status" value="1"/>
</dbReference>
<dbReference type="InterPro" id="IPR000683">
    <property type="entry name" value="Gfo/Idh/MocA-like_OxRdtase_N"/>
</dbReference>
<gene>
    <name evidence="4" type="ORF">AFM12_13640</name>
</gene>
<dbReference type="GO" id="GO:0000166">
    <property type="term" value="F:nucleotide binding"/>
    <property type="evidence" value="ECO:0007669"/>
    <property type="project" value="InterPro"/>
</dbReference>
<dbReference type="STRING" id="1605367.AFM12_13640"/>
<keyword evidence="5" id="KW-1185">Reference proteome</keyword>
<feature type="domain" description="GFO/IDH/MocA-like oxidoreductase" evidence="3">
    <location>
        <begin position="179"/>
        <end position="304"/>
    </location>
</feature>
<dbReference type="Proteomes" id="UP000050454">
    <property type="component" value="Unassembled WGS sequence"/>
</dbReference>
<dbReference type="PANTHER" id="PTHR43818">
    <property type="entry name" value="BCDNA.GH03377"/>
    <property type="match status" value="1"/>
</dbReference>
<dbReference type="SUPFAM" id="SSF55347">
    <property type="entry name" value="Glyceraldehyde-3-phosphate dehydrogenase-like, C-terminal domain"/>
    <property type="match status" value="1"/>
</dbReference>
<dbReference type="AlphaFoldDB" id="A0A0P7BAT9"/>
<evidence type="ECO:0000313" key="5">
    <source>
        <dbReference type="Proteomes" id="UP000050454"/>
    </source>
</evidence>
<dbReference type="InterPro" id="IPR036291">
    <property type="entry name" value="NAD(P)-bd_dom_sf"/>
</dbReference>
<accession>A0A0P7BAT9</accession>
<evidence type="ECO:0000259" key="3">
    <source>
        <dbReference type="Pfam" id="PF22725"/>
    </source>
</evidence>
<dbReference type="PANTHER" id="PTHR43818:SF11">
    <property type="entry name" value="BCDNA.GH03377"/>
    <property type="match status" value="1"/>
</dbReference>
<dbReference type="GO" id="GO:0016491">
    <property type="term" value="F:oxidoreductase activity"/>
    <property type="evidence" value="ECO:0007669"/>
    <property type="project" value="UniProtKB-KW"/>
</dbReference>